<dbReference type="EMBL" id="CP070273">
    <property type="protein sequence ID" value="QRV24053.1"/>
    <property type="molecule type" value="Genomic_DNA"/>
</dbReference>
<keyword evidence="2" id="KW-1185">Reference proteome</keyword>
<dbReference type="RefSeq" id="WP_205114717.1">
    <property type="nucleotide sequence ID" value="NZ_CP070273.1"/>
</dbReference>
<reference evidence="1 2" key="1">
    <citation type="submission" date="2021-02" db="EMBL/GenBank/DDBJ databases">
        <title>The genome of Marinomonas foliarum JZW.</title>
        <authorList>
            <person name="Sun M."/>
        </authorList>
    </citation>
    <scope>NUCLEOTIDE SEQUENCE [LARGE SCALE GENOMIC DNA]</scope>
    <source>
        <strain evidence="1 2">JZW</strain>
    </source>
</reference>
<sequence>MNETYKPVRVAEIPRNIKMVERLKWIVPADELQATWINDYVQKKRIFQGITRFFQPNLNNEANIKNVNIFIDHACRWDETSDTREIFRQMKTAWNQYLRRKRSKQKNGVFNISPAAYKELMLQCKLDKISQSQVIENALLNLKANRKELEK</sequence>
<gene>
    <name evidence="1" type="ORF">JSY38_00455</name>
</gene>
<evidence type="ECO:0000313" key="1">
    <source>
        <dbReference type="EMBL" id="QRV24053.1"/>
    </source>
</evidence>
<organism evidence="1 2">
    <name type="scientific">Marinomonas foliarum</name>
    <dbReference type="NCBI Taxonomy" id="491950"/>
    <lineage>
        <taxon>Bacteria</taxon>
        <taxon>Pseudomonadati</taxon>
        <taxon>Pseudomonadota</taxon>
        <taxon>Gammaproteobacteria</taxon>
        <taxon>Oceanospirillales</taxon>
        <taxon>Oceanospirillaceae</taxon>
        <taxon>Marinomonas</taxon>
    </lineage>
</organism>
<evidence type="ECO:0000313" key="2">
    <source>
        <dbReference type="Proteomes" id="UP000644167"/>
    </source>
</evidence>
<name>A0ABX7IR10_9GAMM</name>
<accession>A0ABX7IR10</accession>
<dbReference type="Proteomes" id="UP000644167">
    <property type="component" value="Chromosome"/>
</dbReference>
<proteinExistence type="predicted"/>
<protein>
    <recommendedName>
        <fullName evidence="3">Ribbon-helix-helix CopG family protein</fullName>
    </recommendedName>
</protein>
<evidence type="ECO:0008006" key="3">
    <source>
        <dbReference type="Google" id="ProtNLM"/>
    </source>
</evidence>